<dbReference type="AlphaFoldDB" id="A0A6S6YQ16"/>
<dbReference type="EMBL" id="LR778301">
    <property type="protein sequence ID" value="CAB1369860.1"/>
    <property type="molecule type" value="Genomic_DNA"/>
</dbReference>
<name>A0A6S6YQ16_9PROT</name>
<proteinExistence type="predicted"/>
<gene>
    <name evidence="1" type="ORF">DENOEST_2695</name>
</gene>
<dbReference type="Proteomes" id="UP000515733">
    <property type="component" value="Chromosome"/>
</dbReference>
<accession>A0A6S6YQ16</accession>
<dbReference type="KEGG" id="doe:DENOEST_2695"/>
<organism evidence="1 2">
    <name type="scientific">Denitratisoma oestradiolicum</name>
    <dbReference type="NCBI Taxonomy" id="311182"/>
    <lineage>
        <taxon>Bacteria</taxon>
        <taxon>Pseudomonadati</taxon>
        <taxon>Pseudomonadota</taxon>
        <taxon>Betaproteobacteria</taxon>
        <taxon>Nitrosomonadales</taxon>
        <taxon>Sterolibacteriaceae</taxon>
        <taxon>Denitratisoma</taxon>
    </lineage>
</organism>
<reference evidence="1 2" key="1">
    <citation type="submission" date="2020-03" db="EMBL/GenBank/DDBJ databases">
        <authorList>
            <consortium name="Genoscope - CEA"/>
            <person name="William W."/>
        </authorList>
    </citation>
    <scope>NUCLEOTIDE SEQUENCE [LARGE SCALE GENOMIC DNA]</scope>
    <source>
        <strain evidence="2">DSM 16959</strain>
    </source>
</reference>
<sequence>MSRSKRLCEAANAAPGSWRHRLAPHRSYEIELVQPLVLLLLVSDIPPNHLFISPNRRYKIPSRPKVLTNKVALTLPIHSSYVDRTLSFYVSHHLRHRILRRYRNQHVHMVCHQVPLQNLALLALRQLPKRLPKVGTQLRVQRLPPGP</sequence>
<evidence type="ECO:0000313" key="2">
    <source>
        <dbReference type="Proteomes" id="UP000515733"/>
    </source>
</evidence>
<protein>
    <submittedName>
        <fullName evidence="1">Uncharacterized protein</fullName>
    </submittedName>
</protein>
<evidence type="ECO:0000313" key="1">
    <source>
        <dbReference type="EMBL" id="CAB1369860.1"/>
    </source>
</evidence>
<keyword evidence="2" id="KW-1185">Reference proteome</keyword>